<feature type="transmembrane region" description="Helical" evidence="1">
    <location>
        <begin position="21"/>
        <end position="40"/>
    </location>
</feature>
<dbReference type="KEGG" id="mcou:NCTC10179_00085"/>
<sequence length="331" mass="38967">MVLKKNKKIFNASHLYWILKISISLFILIIYSILCFIFKFERIKFTVNIIFGNTLLFIILNILLVIIFKSIIRKQQNTTIFQSDIHRKIFYIFHIVLVLIFSLPIIISSSYDSVKMIYMPTGRSELDTIIASSKENAIVQIANLSSIALVFLSSYLFDKLFLQKQKFTSSKNLLAFTLVISLICLYLLIDVFSLKIFLITQIIIIYKYTYNEFSLNGALISFIFDVFYIVISFVIFNLFFYRSKKGKEEQKHYLKYLLILITGIFFVKNLGFLTISIMNFEFRGNKNFNQAFYKEYWIYTFIGFYSLLSSLTVISLFINPVIEYIRCKKAK</sequence>
<name>A0A449B5T4_9BACT</name>
<feature type="transmembrane region" description="Helical" evidence="1">
    <location>
        <begin position="141"/>
        <end position="161"/>
    </location>
</feature>
<keyword evidence="1" id="KW-0472">Membrane</keyword>
<keyword evidence="1" id="KW-0812">Transmembrane</keyword>
<evidence type="ECO:0000256" key="1">
    <source>
        <dbReference type="SAM" id="Phobius"/>
    </source>
</evidence>
<keyword evidence="1" id="KW-1133">Transmembrane helix</keyword>
<keyword evidence="3" id="KW-1185">Reference proteome</keyword>
<dbReference type="EMBL" id="LR215039">
    <property type="protein sequence ID" value="VEU75929.1"/>
    <property type="molecule type" value="Genomic_DNA"/>
</dbReference>
<accession>A0A449B5T4</accession>
<reference evidence="2 3" key="1">
    <citation type="submission" date="2019-01" db="EMBL/GenBank/DDBJ databases">
        <authorList>
            <consortium name="Pathogen Informatics"/>
        </authorList>
    </citation>
    <scope>NUCLEOTIDE SEQUENCE [LARGE SCALE GENOMIC DNA]</scope>
    <source>
        <strain evidence="2 3">NCTC10179</strain>
    </source>
</reference>
<gene>
    <name evidence="2" type="ORF">NCTC10179_00085</name>
</gene>
<evidence type="ECO:0000313" key="2">
    <source>
        <dbReference type="EMBL" id="VEU75929.1"/>
    </source>
</evidence>
<feature type="transmembrane region" description="Helical" evidence="1">
    <location>
        <begin position="218"/>
        <end position="241"/>
    </location>
</feature>
<dbReference type="Proteomes" id="UP000289497">
    <property type="component" value="Chromosome"/>
</dbReference>
<organism evidence="2 3">
    <name type="scientific">Mycoplasmopsis columboralis</name>
    <dbReference type="NCBI Taxonomy" id="171282"/>
    <lineage>
        <taxon>Bacteria</taxon>
        <taxon>Bacillati</taxon>
        <taxon>Mycoplasmatota</taxon>
        <taxon>Mycoplasmoidales</taxon>
        <taxon>Metamycoplasmataceae</taxon>
        <taxon>Mycoplasmopsis</taxon>
    </lineage>
</organism>
<feature type="transmembrane region" description="Helical" evidence="1">
    <location>
        <begin position="173"/>
        <end position="206"/>
    </location>
</feature>
<feature type="transmembrane region" description="Helical" evidence="1">
    <location>
        <begin position="253"/>
        <end position="277"/>
    </location>
</feature>
<evidence type="ECO:0000313" key="3">
    <source>
        <dbReference type="Proteomes" id="UP000289497"/>
    </source>
</evidence>
<protein>
    <submittedName>
        <fullName evidence="2">Uncharacterized protein</fullName>
    </submittedName>
</protein>
<dbReference type="AlphaFoldDB" id="A0A449B5T4"/>
<feature type="transmembrane region" description="Helical" evidence="1">
    <location>
        <begin position="46"/>
        <end position="68"/>
    </location>
</feature>
<feature type="transmembrane region" description="Helical" evidence="1">
    <location>
        <begin position="89"/>
        <end position="111"/>
    </location>
</feature>
<proteinExistence type="predicted"/>
<feature type="transmembrane region" description="Helical" evidence="1">
    <location>
        <begin position="297"/>
        <end position="322"/>
    </location>
</feature>